<feature type="compositionally biased region" description="Low complexity" evidence="2">
    <location>
        <begin position="153"/>
        <end position="171"/>
    </location>
</feature>
<dbReference type="PROSITE" id="PS50006">
    <property type="entry name" value="FHA_DOMAIN"/>
    <property type="match status" value="1"/>
</dbReference>
<name>A0A4Y7QB18_9AGAM</name>
<dbReference type="AlphaFoldDB" id="A0A4Y7QB18"/>
<dbReference type="Proteomes" id="UP000294933">
    <property type="component" value="Unassembled WGS sequence"/>
</dbReference>
<dbReference type="GO" id="GO:0005737">
    <property type="term" value="C:cytoplasm"/>
    <property type="evidence" value="ECO:0007669"/>
    <property type="project" value="TreeGrafter"/>
</dbReference>
<dbReference type="VEuPathDB" id="FungiDB:BD410DRAFT_785591"/>
<keyword evidence="5" id="KW-1185">Reference proteome</keyword>
<evidence type="ECO:0000256" key="1">
    <source>
        <dbReference type="SAM" id="Coils"/>
    </source>
</evidence>
<dbReference type="PANTHER" id="PTHR15715">
    <property type="entry name" value="CENTROSOMAL PROTEIN OF 170 KDA"/>
    <property type="match status" value="1"/>
</dbReference>
<dbReference type="Pfam" id="PF00498">
    <property type="entry name" value="FHA"/>
    <property type="match status" value="1"/>
</dbReference>
<dbReference type="EMBL" id="ML170165">
    <property type="protein sequence ID" value="TDL24867.1"/>
    <property type="molecule type" value="Genomic_DNA"/>
</dbReference>
<evidence type="ECO:0000259" key="3">
    <source>
        <dbReference type="PROSITE" id="PS50006"/>
    </source>
</evidence>
<accession>A0A4Y7QB18</accession>
<dbReference type="PANTHER" id="PTHR15715:SF37">
    <property type="entry name" value="LD47843P"/>
    <property type="match status" value="1"/>
</dbReference>
<feature type="region of interest" description="Disordered" evidence="2">
    <location>
        <begin position="243"/>
        <end position="283"/>
    </location>
</feature>
<feature type="compositionally biased region" description="Low complexity" evidence="2">
    <location>
        <begin position="641"/>
        <end position="668"/>
    </location>
</feature>
<feature type="compositionally biased region" description="Low complexity" evidence="2">
    <location>
        <begin position="274"/>
        <end position="283"/>
    </location>
</feature>
<feature type="domain" description="FHA" evidence="3">
    <location>
        <begin position="40"/>
        <end position="96"/>
    </location>
</feature>
<keyword evidence="1" id="KW-0175">Coiled coil</keyword>
<dbReference type="InterPro" id="IPR051176">
    <property type="entry name" value="Cent_Immune-Sig_Mod"/>
</dbReference>
<dbReference type="SUPFAM" id="SSF49879">
    <property type="entry name" value="SMAD/FHA domain"/>
    <property type="match status" value="1"/>
</dbReference>
<sequence length="732" mass="80441">MPAATPFPPSHSPPVPALYLYPLNDTFVPKHIILPHGQHVKVGRQTNNKTVPGERNGYFDSKVLSRQHAEVWEESGKIYIKDVKSSNGTFINGERLSQEGMESEPFELKSDDVVEFGIDIVGEDNKTIIHHKVAARVTCILTAEDAVAASRDSYQFQPQSQQPGSSAGVASTLNGSGQRRPNLQPQANGLGGMGGGLRQPGKSGLTFDHILSRLQGELTKSRETGAELGIVAGSMGEIGDVMSGGQPSNLPPYPHALPPVRAPQQHPPHSEADSSSSALQTLQTQLAETQASLSNHVEKIRALENLLSEHEGMKREVSALRDLIEERERQRMSMREHDHMVQEDDDDDRRSIHTITPHELESVPEEDESEVESDMEETDEERSARREELGRPRTPEPSSLGMVNGDYEDHESDHDPMHVHKRDSRQQLMVPQPSMVPDEVSRRLSMLADQVESALELSRNLQVQHTVAQQTIEHLEGKVTALEELVRASQVAKEADEAKLVAREEQRERERQTSLTAMMADFKKTIEDRWDSVKEDMDAERQRANKAREEWETRVKSAEDHMSSSISKVELGLASITSHLTGIKANGFVSKSGLVTPPSPRSLSSDSDRPRKKRSPSRRGRTKSRSPASTLVNPESVNGMSSSGASAHSRSSSSSTPPLPTDSESTSPDNGHFPSQFPLTPESSLLHMKAKADPLAPPIMTHQGQAVNNTQVAVGVFVLGVAAAAVLWRVKE</sequence>
<dbReference type="CDD" id="cd22679">
    <property type="entry name" value="FHA_SLMAP"/>
    <property type="match status" value="1"/>
</dbReference>
<feature type="region of interest" description="Disordered" evidence="2">
    <location>
        <begin position="153"/>
        <end position="204"/>
    </location>
</feature>
<feature type="compositionally biased region" description="Basic and acidic residues" evidence="2">
    <location>
        <begin position="330"/>
        <end position="361"/>
    </location>
</feature>
<feature type="compositionally biased region" description="Gly residues" evidence="2">
    <location>
        <begin position="189"/>
        <end position="198"/>
    </location>
</feature>
<dbReference type="InterPro" id="IPR008984">
    <property type="entry name" value="SMAD_FHA_dom_sf"/>
</dbReference>
<feature type="region of interest" description="Disordered" evidence="2">
    <location>
        <begin position="330"/>
        <end position="425"/>
    </location>
</feature>
<feature type="compositionally biased region" description="Polar residues" evidence="2">
    <location>
        <begin position="628"/>
        <end position="640"/>
    </location>
</feature>
<evidence type="ECO:0000313" key="5">
    <source>
        <dbReference type="Proteomes" id="UP000294933"/>
    </source>
</evidence>
<evidence type="ECO:0000313" key="4">
    <source>
        <dbReference type="EMBL" id="TDL24867.1"/>
    </source>
</evidence>
<dbReference type="InterPro" id="IPR000253">
    <property type="entry name" value="FHA_dom"/>
</dbReference>
<evidence type="ECO:0000256" key="2">
    <source>
        <dbReference type="SAM" id="MobiDB-lite"/>
    </source>
</evidence>
<gene>
    <name evidence="4" type="ORF">BD410DRAFT_785591</name>
</gene>
<feature type="region of interest" description="Disordered" evidence="2">
    <location>
        <begin position="589"/>
        <end position="680"/>
    </location>
</feature>
<dbReference type="OrthoDB" id="687730at2759"/>
<feature type="coiled-coil region" evidence="1">
    <location>
        <begin position="488"/>
        <end position="561"/>
    </location>
</feature>
<reference evidence="4 5" key="1">
    <citation type="submission" date="2018-06" db="EMBL/GenBank/DDBJ databases">
        <title>A transcriptomic atlas of mushroom development highlights an independent origin of complex multicellularity.</title>
        <authorList>
            <consortium name="DOE Joint Genome Institute"/>
            <person name="Krizsan K."/>
            <person name="Almasi E."/>
            <person name="Merenyi Z."/>
            <person name="Sahu N."/>
            <person name="Viragh M."/>
            <person name="Koszo T."/>
            <person name="Mondo S."/>
            <person name="Kiss B."/>
            <person name="Balint B."/>
            <person name="Kues U."/>
            <person name="Barry K."/>
            <person name="Hegedus J.C."/>
            <person name="Henrissat B."/>
            <person name="Johnson J."/>
            <person name="Lipzen A."/>
            <person name="Ohm R."/>
            <person name="Nagy I."/>
            <person name="Pangilinan J."/>
            <person name="Yan J."/>
            <person name="Xiong Y."/>
            <person name="Grigoriev I.V."/>
            <person name="Hibbett D.S."/>
            <person name="Nagy L.G."/>
        </authorList>
    </citation>
    <scope>NUCLEOTIDE SEQUENCE [LARGE SCALE GENOMIC DNA]</scope>
    <source>
        <strain evidence="4 5">SZMC22713</strain>
    </source>
</reference>
<feature type="compositionally biased region" description="Polar residues" evidence="2">
    <location>
        <begin position="172"/>
        <end position="187"/>
    </location>
</feature>
<feature type="compositionally biased region" description="Acidic residues" evidence="2">
    <location>
        <begin position="362"/>
        <end position="380"/>
    </location>
</feature>
<dbReference type="Gene3D" id="2.60.200.20">
    <property type="match status" value="1"/>
</dbReference>
<feature type="compositionally biased region" description="Pro residues" evidence="2">
    <location>
        <begin position="249"/>
        <end position="261"/>
    </location>
</feature>
<feature type="compositionally biased region" description="Basic and acidic residues" evidence="2">
    <location>
        <begin position="381"/>
        <end position="394"/>
    </location>
</feature>
<protein>
    <recommendedName>
        <fullName evidence="3">FHA domain-containing protein</fullName>
    </recommendedName>
</protein>
<dbReference type="STRING" id="50990.A0A4Y7QB18"/>
<organism evidence="4 5">
    <name type="scientific">Rickenella mellea</name>
    <dbReference type="NCBI Taxonomy" id="50990"/>
    <lineage>
        <taxon>Eukaryota</taxon>
        <taxon>Fungi</taxon>
        <taxon>Dikarya</taxon>
        <taxon>Basidiomycota</taxon>
        <taxon>Agaricomycotina</taxon>
        <taxon>Agaricomycetes</taxon>
        <taxon>Hymenochaetales</taxon>
        <taxon>Rickenellaceae</taxon>
        <taxon>Rickenella</taxon>
    </lineage>
</organism>
<proteinExistence type="predicted"/>
<feature type="compositionally biased region" description="Basic residues" evidence="2">
    <location>
        <begin position="610"/>
        <end position="624"/>
    </location>
</feature>
<dbReference type="SMART" id="SM00240">
    <property type="entry name" value="FHA"/>
    <property type="match status" value="1"/>
</dbReference>